<accession>A0A432X160</accession>
<dbReference type="AlphaFoldDB" id="A0A432X160"/>
<keyword evidence="7" id="KW-1185">Reference proteome</keyword>
<feature type="transmembrane region" description="Helical" evidence="4">
    <location>
        <begin position="76"/>
        <end position="96"/>
    </location>
</feature>
<dbReference type="CDD" id="cd01949">
    <property type="entry name" value="GGDEF"/>
    <property type="match status" value="1"/>
</dbReference>
<evidence type="ECO:0000256" key="2">
    <source>
        <dbReference type="ARBA" id="ARBA00012528"/>
    </source>
</evidence>
<feature type="transmembrane region" description="Helical" evidence="4">
    <location>
        <begin position="21"/>
        <end position="45"/>
    </location>
</feature>
<evidence type="ECO:0000256" key="3">
    <source>
        <dbReference type="ARBA" id="ARBA00034247"/>
    </source>
</evidence>
<evidence type="ECO:0000259" key="5">
    <source>
        <dbReference type="PROSITE" id="PS50887"/>
    </source>
</evidence>
<name>A0A432X160_9GAMM</name>
<keyword evidence="4" id="KW-1133">Transmembrane helix</keyword>
<comment type="cofactor">
    <cofactor evidence="1">
        <name>Mg(2+)</name>
        <dbReference type="ChEBI" id="CHEBI:18420"/>
    </cofactor>
</comment>
<keyword evidence="4" id="KW-0812">Transmembrane</keyword>
<dbReference type="Gene3D" id="3.30.70.270">
    <property type="match status" value="1"/>
</dbReference>
<organism evidence="6 7">
    <name type="scientific">Aliidiomarina taiwanensis</name>
    <dbReference type="NCBI Taxonomy" id="946228"/>
    <lineage>
        <taxon>Bacteria</taxon>
        <taxon>Pseudomonadati</taxon>
        <taxon>Pseudomonadota</taxon>
        <taxon>Gammaproteobacteria</taxon>
        <taxon>Alteromonadales</taxon>
        <taxon>Idiomarinaceae</taxon>
        <taxon>Aliidiomarina</taxon>
    </lineage>
</organism>
<dbReference type="EC" id="2.7.7.65" evidence="2"/>
<proteinExistence type="predicted"/>
<comment type="catalytic activity">
    <reaction evidence="3">
        <text>2 GTP = 3',3'-c-di-GMP + 2 diphosphate</text>
        <dbReference type="Rhea" id="RHEA:24898"/>
        <dbReference type="ChEBI" id="CHEBI:33019"/>
        <dbReference type="ChEBI" id="CHEBI:37565"/>
        <dbReference type="ChEBI" id="CHEBI:58805"/>
        <dbReference type="EC" id="2.7.7.65"/>
    </reaction>
</comment>
<comment type="caution">
    <text evidence="6">The sequence shown here is derived from an EMBL/GenBank/DDBJ whole genome shotgun (WGS) entry which is preliminary data.</text>
</comment>
<keyword evidence="4" id="KW-0472">Membrane</keyword>
<dbReference type="FunFam" id="3.30.70.270:FF:000001">
    <property type="entry name" value="Diguanylate cyclase domain protein"/>
    <property type="match status" value="1"/>
</dbReference>
<dbReference type="Pfam" id="PF00990">
    <property type="entry name" value="GGDEF"/>
    <property type="match status" value="1"/>
</dbReference>
<dbReference type="RefSeq" id="WP_126757750.1">
    <property type="nucleotide sequence ID" value="NZ_PIPQ01000005.1"/>
</dbReference>
<feature type="transmembrane region" description="Helical" evidence="4">
    <location>
        <begin position="51"/>
        <end position="69"/>
    </location>
</feature>
<protein>
    <recommendedName>
        <fullName evidence="2">diguanylate cyclase</fullName>
        <ecNumber evidence="2">2.7.7.65</ecNumber>
    </recommendedName>
</protein>
<evidence type="ECO:0000313" key="6">
    <source>
        <dbReference type="EMBL" id="RUO39878.1"/>
    </source>
</evidence>
<sequence>MKFWRKYHPNIGKDDPEYHQAGLLYSILLVFFGVFGLTAILNITVIDAPHIAVFDFAGFILTGLLYFYVSRRGDFALARWLVVSVLALLLMTFAYLSQGSNYSFLWVSVFPPIAFFLLGPQAGAWFTTGVLVCSATMLKGFLESGISGELTLGAFLNFIEVGVAQILLLRHYETSRRMAYTRLEKLSVTDPLTSLHNRLHIDKKLEDLLSSSRAHDQHTSVLLLDIDNFKAINDEEGHLIGDKVLQALAGLLTSMVREQDIVGRWGGEEFLLVCPNTSLSEVTQLADRIIHALNEKPLVNNRKVTVSMGAAVVNESVETMEKLIQLADDRLYQAKKAGKNCLVAG</sequence>
<dbReference type="PANTHER" id="PTHR45138:SF9">
    <property type="entry name" value="DIGUANYLATE CYCLASE DGCM-RELATED"/>
    <property type="match status" value="1"/>
</dbReference>
<dbReference type="NCBIfam" id="TIGR00254">
    <property type="entry name" value="GGDEF"/>
    <property type="match status" value="1"/>
</dbReference>
<evidence type="ECO:0000313" key="7">
    <source>
        <dbReference type="Proteomes" id="UP000286976"/>
    </source>
</evidence>
<dbReference type="EMBL" id="PIPQ01000005">
    <property type="protein sequence ID" value="RUO39878.1"/>
    <property type="molecule type" value="Genomic_DNA"/>
</dbReference>
<gene>
    <name evidence="6" type="ORF">CWE15_08995</name>
</gene>
<dbReference type="SUPFAM" id="SSF55073">
    <property type="entry name" value="Nucleotide cyclase"/>
    <property type="match status" value="1"/>
</dbReference>
<dbReference type="SMART" id="SM00267">
    <property type="entry name" value="GGDEF"/>
    <property type="match status" value="1"/>
</dbReference>
<feature type="transmembrane region" description="Helical" evidence="4">
    <location>
        <begin position="154"/>
        <end position="172"/>
    </location>
</feature>
<dbReference type="PROSITE" id="PS50887">
    <property type="entry name" value="GGDEF"/>
    <property type="match status" value="1"/>
</dbReference>
<reference evidence="6 7" key="1">
    <citation type="journal article" date="2011" name="Front. Microbiol.">
        <title>Genomic signatures of strain selection and enhancement in Bacillus atrophaeus var. globigii, a historical biowarfare simulant.</title>
        <authorList>
            <person name="Gibbons H.S."/>
            <person name="Broomall S.M."/>
            <person name="McNew L.A."/>
            <person name="Daligault H."/>
            <person name="Chapman C."/>
            <person name="Bruce D."/>
            <person name="Karavis M."/>
            <person name="Krepps M."/>
            <person name="McGregor P.A."/>
            <person name="Hong C."/>
            <person name="Park K.H."/>
            <person name="Akmal A."/>
            <person name="Feldman A."/>
            <person name="Lin J.S."/>
            <person name="Chang W.E."/>
            <person name="Higgs B.W."/>
            <person name="Demirev P."/>
            <person name="Lindquist J."/>
            <person name="Liem A."/>
            <person name="Fochler E."/>
            <person name="Read T.D."/>
            <person name="Tapia R."/>
            <person name="Johnson S."/>
            <person name="Bishop-Lilly K.A."/>
            <person name="Detter C."/>
            <person name="Han C."/>
            <person name="Sozhamannan S."/>
            <person name="Rosenzweig C.N."/>
            <person name="Skowronski E.W."/>
        </authorList>
    </citation>
    <scope>NUCLEOTIDE SEQUENCE [LARGE SCALE GENOMIC DNA]</scope>
    <source>
        <strain evidence="6 7">AIT1</strain>
    </source>
</reference>
<dbReference type="PANTHER" id="PTHR45138">
    <property type="entry name" value="REGULATORY COMPONENTS OF SENSORY TRANSDUCTION SYSTEM"/>
    <property type="match status" value="1"/>
</dbReference>
<dbReference type="Proteomes" id="UP000286976">
    <property type="component" value="Unassembled WGS sequence"/>
</dbReference>
<dbReference type="InterPro" id="IPR048435">
    <property type="entry name" value="MASE6"/>
</dbReference>
<dbReference type="InterPro" id="IPR043128">
    <property type="entry name" value="Rev_trsase/Diguanyl_cyclase"/>
</dbReference>
<dbReference type="Pfam" id="PF20966">
    <property type="entry name" value="MASE6"/>
    <property type="match status" value="1"/>
</dbReference>
<dbReference type="InterPro" id="IPR029787">
    <property type="entry name" value="Nucleotide_cyclase"/>
</dbReference>
<evidence type="ECO:0000256" key="4">
    <source>
        <dbReference type="SAM" id="Phobius"/>
    </source>
</evidence>
<evidence type="ECO:0000256" key="1">
    <source>
        <dbReference type="ARBA" id="ARBA00001946"/>
    </source>
</evidence>
<feature type="domain" description="GGDEF" evidence="5">
    <location>
        <begin position="217"/>
        <end position="345"/>
    </location>
</feature>
<dbReference type="GO" id="GO:0052621">
    <property type="term" value="F:diguanylate cyclase activity"/>
    <property type="evidence" value="ECO:0007669"/>
    <property type="project" value="UniProtKB-EC"/>
</dbReference>
<dbReference type="InterPro" id="IPR000160">
    <property type="entry name" value="GGDEF_dom"/>
</dbReference>
<dbReference type="InterPro" id="IPR050469">
    <property type="entry name" value="Diguanylate_Cyclase"/>
</dbReference>
<dbReference type="OrthoDB" id="9812260at2"/>